<dbReference type="Proteomes" id="UP000252985">
    <property type="component" value="Chromosome"/>
</dbReference>
<dbReference type="EMBL" id="CP031148">
    <property type="protein sequence ID" value="AXG09645.1"/>
    <property type="molecule type" value="Genomic_DNA"/>
</dbReference>
<sequence>MVLEDIGDDLGIPFHVVRREDNTKRSTEMRPAEHGALLGRILRTLGAPLGRREANSCLPPVYLYQYPSHADQFITTWQQLWTSNNEESQITVPTRLGDRFSEAFEQLMAKHLGSQ</sequence>
<protein>
    <submittedName>
        <fullName evidence="1">Uncharacterized protein</fullName>
    </submittedName>
</protein>
<evidence type="ECO:0000313" key="1">
    <source>
        <dbReference type="EMBL" id="AXG09645.1"/>
    </source>
</evidence>
<accession>A0A345EBS3</accession>
<gene>
    <name evidence="1" type="ORF">DU484_07065</name>
</gene>
<organism evidence="1 2">
    <name type="scientific">Haloplanus rubicundus</name>
    <dbReference type="NCBI Taxonomy" id="1547898"/>
    <lineage>
        <taxon>Archaea</taxon>
        <taxon>Methanobacteriati</taxon>
        <taxon>Methanobacteriota</taxon>
        <taxon>Stenosarchaea group</taxon>
        <taxon>Halobacteria</taxon>
        <taxon>Halobacteriales</taxon>
        <taxon>Haloferacaceae</taxon>
        <taxon>Haloplanus</taxon>
    </lineage>
</organism>
<dbReference type="AlphaFoldDB" id="A0A345EBS3"/>
<dbReference type="KEGG" id="haq:DU484_07065"/>
<reference evidence="1 2" key="1">
    <citation type="submission" date="2018-07" db="EMBL/GenBank/DDBJ databases">
        <title>Genome sequences of Haloplanus sp. CBA1112.</title>
        <authorList>
            <person name="Kim Y.B."/>
            <person name="Roh S.W."/>
        </authorList>
    </citation>
    <scope>NUCLEOTIDE SEQUENCE [LARGE SCALE GENOMIC DNA]</scope>
    <source>
        <strain evidence="1 2">CBA1112</strain>
    </source>
</reference>
<proteinExistence type="predicted"/>
<name>A0A345EBS3_9EURY</name>
<evidence type="ECO:0000313" key="2">
    <source>
        <dbReference type="Proteomes" id="UP000252985"/>
    </source>
</evidence>